<dbReference type="InterPro" id="IPR020471">
    <property type="entry name" value="AKR"/>
</dbReference>
<dbReference type="EMBL" id="LODT01000028">
    <property type="protein sequence ID" value="KYQ92801.1"/>
    <property type="molecule type" value="Genomic_DNA"/>
</dbReference>
<evidence type="ECO:0000256" key="5">
    <source>
        <dbReference type="PIRSR" id="PIRSR000097-2"/>
    </source>
</evidence>
<dbReference type="PROSITE" id="PS00063">
    <property type="entry name" value="ALDOKETO_REDUCTASE_3"/>
    <property type="match status" value="1"/>
</dbReference>
<dbReference type="OrthoDB" id="416253at2759"/>
<protein>
    <submittedName>
        <fullName evidence="8">Aldo-keto reductase</fullName>
    </submittedName>
</protein>
<keyword evidence="3" id="KW-0560">Oxidoreductase</keyword>
<dbReference type="Gene3D" id="3.20.20.100">
    <property type="entry name" value="NADP-dependent oxidoreductase domain"/>
    <property type="match status" value="1"/>
</dbReference>
<evidence type="ECO:0000256" key="6">
    <source>
        <dbReference type="PIRSR" id="PIRSR000097-3"/>
    </source>
</evidence>
<evidence type="ECO:0000313" key="9">
    <source>
        <dbReference type="Proteomes" id="UP000076078"/>
    </source>
</evidence>
<reference evidence="8 9" key="1">
    <citation type="submission" date="2015-12" db="EMBL/GenBank/DDBJ databases">
        <title>Dictyostelia acquired genes for synthesis and detection of signals that induce cell-type specialization by lateral gene transfer from prokaryotes.</title>
        <authorList>
            <person name="Gloeckner G."/>
            <person name="Schaap P."/>
        </authorList>
    </citation>
    <scope>NUCLEOTIDE SEQUENCE [LARGE SCALE GENOMIC DNA]</scope>
    <source>
        <strain evidence="8 9">TK</strain>
    </source>
</reference>
<dbReference type="PROSITE" id="PS00062">
    <property type="entry name" value="ALDOKETO_REDUCTASE_2"/>
    <property type="match status" value="1"/>
</dbReference>
<dbReference type="CDD" id="cd19136">
    <property type="entry name" value="AKR_DrGR-like"/>
    <property type="match status" value="1"/>
</dbReference>
<organism evidence="8 9">
    <name type="scientific">Tieghemostelium lacteum</name>
    <name type="common">Slime mold</name>
    <name type="synonym">Dictyostelium lacteum</name>
    <dbReference type="NCBI Taxonomy" id="361077"/>
    <lineage>
        <taxon>Eukaryota</taxon>
        <taxon>Amoebozoa</taxon>
        <taxon>Evosea</taxon>
        <taxon>Eumycetozoa</taxon>
        <taxon>Dictyostelia</taxon>
        <taxon>Dictyosteliales</taxon>
        <taxon>Raperosteliaceae</taxon>
        <taxon>Tieghemostelium</taxon>
    </lineage>
</organism>
<dbReference type="Pfam" id="PF00248">
    <property type="entry name" value="Aldo_ket_red"/>
    <property type="match status" value="1"/>
</dbReference>
<sequence length="298" mass="33940">MFFKTLQRMSQITINSTVTLNNGVKMPLFGFGTYQLSIADMDTSIKQAVESGYVHFDTASIYRNEEALGKVLKELFESGKLKREDIFVTSKVSTAEQGFDKAYEACLNSLKRLQLDYLDLYLIHWPGVQQTALTSPINSKLRAGSWEALEKLQSEKKCRSIGVSNYTIKHLDELLSTSKTVPAVNQVEFHPFLYQTDLLEFCNKKGIQLEAYSSLVRGEANQNKQLEEIGIRHNKTISQVLLKWAIQKGIPVIPKSKTPSRIKENADIFDFNLTDEEMKKIDDLNCNKRICWNPETVV</sequence>
<feature type="binding site" evidence="5">
    <location>
        <position position="124"/>
    </location>
    <ligand>
        <name>substrate</name>
    </ligand>
</feature>
<evidence type="ECO:0000259" key="7">
    <source>
        <dbReference type="Pfam" id="PF00248"/>
    </source>
</evidence>
<dbReference type="PANTHER" id="PTHR43827:SF3">
    <property type="entry name" value="NADP-DEPENDENT OXIDOREDUCTASE DOMAIN-CONTAINING PROTEIN"/>
    <property type="match status" value="1"/>
</dbReference>
<name>A0A151ZFP8_TIELA</name>
<feature type="site" description="Lowers pKa of active site Tyr" evidence="6">
    <location>
        <position position="91"/>
    </location>
</feature>
<dbReference type="PRINTS" id="PR00069">
    <property type="entry name" value="ALDKETRDTASE"/>
</dbReference>
<evidence type="ECO:0000256" key="4">
    <source>
        <dbReference type="PIRSR" id="PIRSR000097-1"/>
    </source>
</evidence>
<dbReference type="PANTHER" id="PTHR43827">
    <property type="entry name" value="2,5-DIKETO-D-GLUCONIC ACID REDUCTASE"/>
    <property type="match status" value="1"/>
</dbReference>
<comment type="caution">
    <text evidence="8">The sequence shown here is derived from an EMBL/GenBank/DDBJ whole genome shotgun (WGS) entry which is preliminary data.</text>
</comment>
<dbReference type="InterPro" id="IPR023210">
    <property type="entry name" value="NADP_OxRdtase_dom"/>
</dbReference>
<evidence type="ECO:0000256" key="2">
    <source>
        <dbReference type="ARBA" id="ARBA00022857"/>
    </source>
</evidence>
<keyword evidence="2" id="KW-0521">NADP</keyword>
<dbReference type="FunFam" id="3.20.20.100:FF:000015">
    <property type="entry name" value="Oxidoreductase, aldo/keto reductase family"/>
    <property type="match status" value="1"/>
</dbReference>
<dbReference type="AlphaFoldDB" id="A0A151ZFP8"/>
<dbReference type="SUPFAM" id="SSF51430">
    <property type="entry name" value="NAD(P)-linked oxidoreductase"/>
    <property type="match status" value="1"/>
</dbReference>
<evidence type="ECO:0000313" key="8">
    <source>
        <dbReference type="EMBL" id="KYQ92801.1"/>
    </source>
</evidence>
<dbReference type="InParanoid" id="A0A151ZFP8"/>
<evidence type="ECO:0000256" key="1">
    <source>
        <dbReference type="ARBA" id="ARBA00007905"/>
    </source>
</evidence>
<dbReference type="GO" id="GO:0016616">
    <property type="term" value="F:oxidoreductase activity, acting on the CH-OH group of donors, NAD or NADP as acceptor"/>
    <property type="evidence" value="ECO:0007669"/>
    <property type="project" value="UniProtKB-ARBA"/>
</dbReference>
<dbReference type="InterPro" id="IPR036812">
    <property type="entry name" value="NAD(P)_OxRdtase_dom_sf"/>
</dbReference>
<comment type="similarity">
    <text evidence="1">Belongs to the aldo/keto reductase family.</text>
</comment>
<dbReference type="OMA" id="ACATNQV"/>
<dbReference type="PIRSF" id="PIRSF000097">
    <property type="entry name" value="AKR"/>
    <property type="match status" value="1"/>
</dbReference>
<gene>
    <name evidence="8" type="ORF">DLAC_05383</name>
</gene>
<feature type="domain" description="NADP-dependent oxidoreductase" evidence="7">
    <location>
        <begin position="40"/>
        <end position="285"/>
    </location>
</feature>
<accession>A0A151ZFP8</accession>
<dbReference type="STRING" id="361077.A0A151ZFP8"/>
<dbReference type="InterPro" id="IPR018170">
    <property type="entry name" value="Aldo/ket_reductase_CS"/>
</dbReference>
<keyword evidence="9" id="KW-1185">Reference proteome</keyword>
<dbReference type="Proteomes" id="UP000076078">
    <property type="component" value="Unassembled WGS sequence"/>
</dbReference>
<evidence type="ECO:0000256" key="3">
    <source>
        <dbReference type="ARBA" id="ARBA00023002"/>
    </source>
</evidence>
<feature type="active site" description="Proton donor" evidence="4">
    <location>
        <position position="62"/>
    </location>
</feature>
<proteinExistence type="inferred from homology"/>